<dbReference type="PANTHER" id="PTHR44102">
    <property type="entry name" value="PROTEIN NPG1"/>
    <property type="match status" value="1"/>
</dbReference>
<proteinExistence type="predicted"/>
<keyword evidence="2" id="KW-1185">Reference proteome</keyword>
<evidence type="ECO:0000313" key="2">
    <source>
        <dbReference type="Proteomes" id="UP001642260"/>
    </source>
</evidence>
<sequence length="189" mass="21382">MRLVEEKYKRSELGVGNVSSALSATESENAKTLDNDNIEEAELSMRETSYLNHEEVRALLGRIEYQKGNIEAALRVFEWIDISGITIKMRTALTAREEWKHRRWFKGSFVTPPQPPMSKHAVSLLFEAIFLKAKSLQSLGRFQESAQSCRVILDIMEASLLEGASKNVTSDIKLQETLTKAVELLPQLL</sequence>
<dbReference type="Proteomes" id="UP001642260">
    <property type="component" value="Unassembled WGS sequence"/>
</dbReference>
<comment type="caution">
    <text evidence="1">The sequence shown here is derived from an EMBL/GenBank/DDBJ whole genome shotgun (WGS) entry which is preliminary data.</text>
</comment>
<dbReference type="EMBL" id="CAKOAT010208600">
    <property type="protein sequence ID" value="CAH8355551.1"/>
    <property type="molecule type" value="Genomic_DNA"/>
</dbReference>
<dbReference type="AlphaFoldDB" id="A0ABC8K9F7"/>
<gene>
    <name evidence="1" type="ORF">ERUC_LOCUS21306</name>
</gene>
<accession>A0ABC8K9F7</accession>
<protein>
    <submittedName>
        <fullName evidence="1">Uncharacterized protein</fullName>
    </submittedName>
</protein>
<evidence type="ECO:0000313" key="1">
    <source>
        <dbReference type="EMBL" id="CAH8355551.1"/>
    </source>
</evidence>
<dbReference type="PANTHER" id="PTHR44102:SF12">
    <property type="entry name" value="PROTEIN NPGR2"/>
    <property type="match status" value="1"/>
</dbReference>
<organism evidence="1 2">
    <name type="scientific">Eruca vesicaria subsp. sativa</name>
    <name type="common">Garden rocket</name>
    <name type="synonym">Eruca sativa</name>
    <dbReference type="NCBI Taxonomy" id="29727"/>
    <lineage>
        <taxon>Eukaryota</taxon>
        <taxon>Viridiplantae</taxon>
        <taxon>Streptophyta</taxon>
        <taxon>Embryophyta</taxon>
        <taxon>Tracheophyta</taxon>
        <taxon>Spermatophyta</taxon>
        <taxon>Magnoliopsida</taxon>
        <taxon>eudicotyledons</taxon>
        <taxon>Gunneridae</taxon>
        <taxon>Pentapetalae</taxon>
        <taxon>rosids</taxon>
        <taxon>malvids</taxon>
        <taxon>Brassicales</taxon>
        <taxon>Brassicaceae</taxon>
        <taxon>Brassiceae</taxon>
        <taxon>Eruca</taxon>
    </lineage>
</organism>
<reference evidence="1 2" key="1">
    <citation type="submission" date="2022-03" db="EMBL/GenBank/DDBJ databases">
        <authorList>
            <person name="Macdonald S."/>
            <person name="Ahmed S."/>
            <person name="Newling K."/>
        </authorList>
    </citation>
    <scope>NUCLEOTIDE SEQUENCE [LARGE SCALE GENOMIC DNA]</scope>
</reference>
<name>A0ABC8K9F7_ERUVS</name>
<dbReference type="InterPro" id="IPR043376">
    <property type="entry name" value="NPG1-like"/>
</dbReference>